<evidence type="ECO:0000256" key="2">
    <source>
        <dbReference type="SAM" id="SignalP"/>
    </source>
</evidence>
<feature type="domain" description="Capsule synthesis protein CapA" evidence="3">
    <location>
        <begin position="52"/>
        <end position="298"/>
    </location>
</feature>
<dbReference type="Pfam" id="PF09587">
    <property type="entry name" value="PGA_cap"/>
    <property type="match status" value="1"/>
</dbReference>
<keyword evidence="2" id="KW-0732">Signal</keyword>
<protein>
    <submittedName>
        <fullName evidence="4">CapA family protein</fullName>
    </submittedName>
</protein>
<feature type="chain" id="PRO_5045425259" evidence="2">
    <location>
        <begin position="19"/>
        <end position="378"/>
    </location>
</feature>
<dbReference type="InterPro" id="IPR019079">
    <property type="entry name" value="Capsule_synth_CapA"/>
</dbReference>
<dbReference type="Proteomes" id="UP000830326">
    <property type="component" value="Chromosome"/>
</dbReference>
<dbReference type="CDD" id="cd07381">
    <property type="entry name" value="MPP_CapA"/>
    <property type="match status" value="1"/>
</dbReference>
<keyword evidence="5" id="KW-1185">Reference proteome</keyword>
<dbReference type="Gene3D" id="3.60.21.10">
    <property type="match status" value="1"/>
</dbReference>
<dbReference type="EMBL" id="CP095075">
    <property type="protein sequence ID" value="UOR10909.1"/>
    <property type="molecule type" value="Genomic_DNA"/>
</dbReference>
<dbReference type="RefSeq" id="WP_245030365.1">
    <property type="nucleotide sequence ID" value="NZ_CP095075.1"/>
</dbReference>
<evidence type="ECO:0000313" key="4">
    <source>
        <dbReference type="EMBL" id="UOR10909.1"/>
    </source>
</evidence>
<dbReference type="SUPFAM" id="SSF56300">
    <property type="entry name" value="Metallo-dependent phosphatases"/>
    <property type="match status" value="1"/>
</dbReference>
<dbReference type="InterPro" id="IPR052169">
    <property type="entry name" value="CW_Biosynth-Accessory"/>
</dbReference>
<accession>A0ABY4H8H6</accession>
<sequence>MRFHPIFLLLFISIFAAACEGKTSPVEEAKLSPSSQSSLEQKAIPERPSEISISAIGDMLIHDRVYNDAKTSNGYDFMPMLKQVKPYLEDTTITMANQETMIGGEDLGLSGYPAFNTPKEMGNNLKELGVDVVTLANNHSLDKGARGIRSAIEHWETIGMMYTGVYKSKEDSKDIRVYETKQEIDIAFLSYTYGTNGIPVPESEPYLVNLIDKREMKQDIAQAKEISDAVILSLHFGKQYEPMPNQRQKKLVQFTADLGVDVVIGHHPHVLQPIEWVEGKQGNKMLAVYSLGNFFSGQDAFMKRIGGIIKFNIVKDQNNVQVKNPRFLLTYVTSSGAHNYEVIPMHKLTPTQLKNYKQVMEEQKQHLSQWLPELAFIE</sequence>
<proteinExistence type="inferred from homology"/>
<evidence type="ECO:0000256" key="1">
    <source>
        <dbReference type="ARBA" id="ARBA00005662"/>
    </source>
</evidence>
<dbReference type="PANTHER" id="PTHR33393:SF12">
    <property type="entry name" value="CAPSULE BIOSYNTHESIS PROTEIN CAPA"/>
    <property type="match status" value="1"/>
</dbReference>
<gene>
    <name evidence="4" type="ORF">MUO15_15020</name>
</gene>
<dbReference type="PANTHER" id="PTHR33393">
    <property type="entry name" value="POLYGLUTAMINE SYNTHESIS ACCESSORY PROTEIN RV0574C-RELATED"/>
    <property type="match status" value="1"/>
</dbReference>
<comment type="similarity">
    <text evidence="1">Belongs to the CapA family.</text>
</comment>
<feature type="signal peptide" evidence="2">
    <location>
        <begin position="1"/>
        <end position="18"/>
    </location>
</feature>
<reference evidence="4" key="1">
    <citation type="submission" date="2022-04" db="EMBL/GenBank/DDBJ databases">
        <title>Halobacillus sp. isolated from saltern.</title>
        <authorList>
            <person name="Won M."/>
            <person name="Lee C.-M."/>
            <person name="Woen H.-Y."/>
            <person name="Kwon S.-W."/>
        </authorList>
    </citation>
    <scope>NUCLEOTIDE SEQUENCE</scope>
    <source>
        <strain evidence="4">SSHM10-5</strain>
    </source>
</reference>
<dbReference type="PROSITE" id="PS51257">
    <property type="entry name" value="PROKAR_LIPOPROTEIN"/>
    <property type="match status" value="1"/>
</dbReference>
<dbReference type="InterPro" id="IPR029052">
    <property type="entry name" value="Metallo-depent_PP-like"/>
</dbReference>
<evidence type="ECO:0000259" key="3">
    <source>
        <dbReference type="SMART" id="SM00854"/>
    </source>
</evidence>
<organism evidence="4 5">
    <name type="scientific">Halobacillus amylolyticus</name>
    <dbReference type="NCBI Taxonomy" id="2932259"/>
    <lineage>
        <taxon>Bacteria</taxon>
        <taxon>Bacillati</taxon>
        <taxon>Bacillota</taxon>
        <taxon>Bacilli</taxon>
        <taxon>Bacillales</taxon>
        <taxon>Bacillaceae</taxon>
        <taxon>Halobacillus</taxon>
    </lineage>
</organism>
<dbReference type="SMART" id="SM00854">
    <property type="entry name" value="PGA_cap"/>
    <property type="match status" value="1"/>
</dbReference>
<name>A0ABY4H8H6_9BACI</name>
<evidence type="ECO:0000313" key="5">
    <source>
        <dbReference type="Proteomes" id="UP000830326"/>
    </source>
</evidence>